<evidence type="ECO:0000313" key="10">
    <source>
        <dbReference type="Proteomes" id="UP001172737"/>
    </source>
</evidence>
<dbReference type="EMBL" id="JAUHPX010000003">
    <property type="protein sequence ID" value="MDN4487695.1"/>
    <property type="molecule type" value="Genomic_DNA"/>
</dbReference>
<gene>
    <name evidence="9" type="ORF">QQX10_05875</name>
</gene>
<feature type="domain" description="Peptidase S54 rhomboid" evidence="8">
    <location>
        <begin position="120"/>
        <end position="251"/>
    </location>
</feature>
<comment type="similarity">
    <text evidence="2">Belongs to the peptidase S54 family.</text>
</comment>
<keyword evidence="9" id="KW-0645">Protease</keyword>
<dbReference type="Proteomes" id="UP001172737">
    <property type="component" value="Unassembled WGS sequence"/>
</dbReference>
<keyword evidence="10" id="KW-1185">Reference proteome</keyword>
<keyword evidence="5 7" id="KW-1133">Transmembrane helix</keyword>
<dbReference type="GO" id="GO:0006508">
    <property type="term" value="P:proteolysis"/>
    <property type="evidence" value="ECO:0007669"/>
    <property type="project" value="UniProtKB-KW"/>
</dbReference>
<keyword evidence="6 7" id="KW-0472">Membrane</keyword>
<accession>A0AAW7M8B9</accession>
<name>A0AAW7M8B9_9MICO</name>
<evidence type="ECO:0000259" key="8">
    <source>
        <dbReference type="Pfam" id="PF01694"/>
    </source>
</evidence>
<dbReference type="InterPro" id="IPR050925">
    <property type="entry name" value="Rhomboid_protease_S54"/>
</dbReference>
<feature type="transmembrane region" description="Helical" evidence="7">
    <location>
        <begin position="73"/>
        <end position="94"/>
    </location>
</feature>
<dbReference type="AlphaFoldDB" id="A0AAW7M8B9"/>
<dbReference type="Pfam" id="PF01694">
    <property type="entry name" value="Rhomboid"/>
    <property type="match status" value="1"/>
</dbReference>
<evidence type="ECO:0000256" key="7">
    <source>
        <dbReference type="SAM" id="Phobius"/>
    </source>
</evidence>
<dbReference type="SUPFAM" id="SSF144091">
    <property type="entry name" value="Rhomboid-like"/>
    <property type="match status" value="1"/>
</dbReference>
<keyword evidence="3 7" id="KW-0812">Transmembrane</keyword>
<evidence type="ECO:0000256" key="2">
    <source>
        <dbReference type="ARBA" id="ARBA00009045"/>
    </source>
</evidence>
<evidence type="ECO:0000313" key="9">
    <source>
        <dbReference type="EMBL" id="MDN4487695.1"/>
    </source>
</evidence>
<dbReference type="InterPro" id="IPR035952">
    <property type="entry name" value="Rhomboid-like_sf"/>
</dbReference>
<dbReference type="Gene3D" id="1.20.1540.10">
    <property type="entry name" value="Rhomboid-like"/>
    <property type="match status" value="1"/>
</dbReference>
<proteinExistence type="inferred from homology"/>
<dbReference type="RefSeq" id="WP_301119031.1">
    <property type="nucleotide sequence ID" value="NZ_JAUHPX010000003.1"/>
</dbReference>
<protein>
    <submittedName>
        <fullName evidence="9">Rhomboid family intramembrane serine protease</fullName>
    </submittedName>
</protein>
<feature type="transmembrane region" description="Helical" evidence="7">
    <location>
        <begin position="161"/>
        <end position="180"/>
    </location>
</feature>
<dbReference type="GO" id="GO:0016020">
    <property type="term" value="C:membrane"/>
    <property type="evidence" value="ECO:0007669"/>
    <property type="project" value="UniProtKB-SubCell"/>
</dbReference>
<reference evidence="9" key="1">
    <citation type="submission" date="2023-06" db="EMBL/GenBank/DDBJ databases">
        <title>Sysu t00039.</title>
        <authorList>
            <person name="Gao L."/>
            <person name="Fang B.-Z."/>
            <person name="Li W.-J."/>
        </authorList>
    </citation>
    <scope>NUCLEOTIDE SEQUENCE</scope>
    <source>
        <strain evidence="9">SYSU T00039</strain>
    </source>
</reference>
<dbReference type="GO" id="GO:0004252">
    <property type="term" value="F:serine-type endopeptidase activity"/>
    <property type="evidence" value="ECO:0007669"/>
    <property type="project" value="InterPro"/>
</dbReference>
<dbReference type="PANTHER" id="PTHR43731">
    <property type="entry name" value="RHOMBOID PROTEASE"/>
    <property type="match status" value="1"/>
</dbReference>
<organism evidence="9 10">
    <name type="scientific">Demequina lignilytica</name>
    <dbReference type="NCBI Taxonomy" id="3051663"/>
    <lineage>
        <taxon>Bacteria</taxon>
        <taxon>Bacillati</taxon>
        <taxon>Actinomycetota</taxon>
        <taxon>Actinomycetes</taxon>
        <taxon>Micrococcales</taxon>
        <taxon>Demequinaceae</taxon>
        <taxon>Demequina</taxon>
    </lineage>
</organism>
<evidence type="ECO:0000256" key="3">
    <source>
        <dbReference type="ARBA" id="ARBA00022692"/>
    </source>
</evidence>
<feature type="transmembrane region" description="Helical" evidence="7">
    <location>
        <begin position="186"/>
        <end position="206"/>
    </location>
</feature>
<evidence type="ECO:0000256" key="6">
    <source>
        <dbReference type="ARBA" id="ARBA00023136"/>
    </source>
</evidence>
<sequence length="261" mass="28422">MTQQPGAAAPICPRHPDRVSYVRCQRCGRPTCPECQRPASVGIQCVDCVQEAKAQARPLVNRLGFTSQFGTPYVTYGLIALNVIAYLYGTYVLGTGQWRVDWALIPNPTVYQEFILGGGDEWYRWISSGFLHFGLLHLGMNMLVLFQFGTQLEPLMGRLRYAGLYFASMIGGSASVMLISGGGIHGGASGAIFGLIAGYAVVLFKLRLDYRSLITTAGLWLVLGFVVPGISWEGHLGGAVGGALTMLAMLRWVERKPARSR</sequence>
<dbReference type="InterPro" id="IPR022764">
    <property type="entry name" value="Peptidase_S54_rhomboid_dom"/>
</dbReference>
<evidence type="ECO:0000256" key="4">
    <source>
        <dbReference type="ARBA" id="ARBA00022801"/>
    </source>
</evidence>
<evidence type="ECO:0000256" key="1">
    <source>
        <dbReference type="ARBA" id="ARBA00004141"/>
    </source>
</evidence>
<comment type="subcellular location">
    <subcellularLocation>
        <location evidence="1">Membrane</location>
        <topology evidence="1">Multi-pass membrane protein</topology>
    </subcellularLocation>
</comment>
<keyword evidence="4" id="KW-0378">Hydrolase</keyword>
<dbReference type="PANTHER" id="PTHR43731:SF14">
    <property type="entry name" value="PRESENILIN-ASSOCIATED RHOMBOID-LIKE PROTEIN, MITOCHONDRIAL"/>
    <property type="match status" value="1"/>
</dbReference>
<feature type="transmembrane region" description="Helical" evidence="7">
    <location>
        <begin position="213"/>
        <end position="230"/>
    </location>
</feature>
<evidence type="ECO:0000256" key="5">
    <source>
        <dbReference type="ARBA" id="ARBA00022989"/>
    </source>
</evidence>
<feature type="transmembrane region" description="Helical" evidence="7">
    <location>
        <begin position="236"/>
        <end position="253"/>
    </location>
</feature>
<comment type="caution">
    <text evidence="9">The sequence shown here is derived from an EMBL/GenBank/DDBJ whole genome shotgun (WGS) entry which is preliminary data.</text>
</comment>
<feature type="transmembrane region" description="Helical" evidence="7">
    <location>
        <begin position="130"/>
        <end position="149"/>
    </location>
</feature>